<protein>
    <submittedName>
        <fullName evidence="9">Uncharacterized protein</fullName>
    </submittedName>
</protein>
<keyword evidence="3" id="KW-0963">Cytoplasm</keyword>
<feature type="region of interest" description="Disordered" evidence="6">
    <location>
        <begin position="805"/>
        <end position="845"/>
    </location>
</feature>
<evidence type="ECO:0000259" key="8">
    <source>
        <dbReference type="PROSITE" id="PS51307"/>
    </source>
</evidence>
<comment type="similarity">
    <text evidence="2">Belongs to the shroom family.</text>
</comment>
<keyword evidence="5" id="KW-0175">Coiled coil</keyword>
<evidence type="ECO:0000313" key="9">
    <source>
        <dbReference type="EnsemblMetazoa" id="CLYHEMP012731.1"/>
    </source>
</evidence>
<dbReference type="InterPro" id="IPR027685">
    <property type="entry name" value="Shroom_fam"/>
</dbReference>
<feature type="compositionally biased region" description="Polar residues" evidence="6">
    <location>
        <begin position="427"/>
        <end position="459"/>
    </location>
</feature>
<dbReference type="Gene3D" id="6.10.250.3120">
    <property type="match status" value="1"/>
</dbReference>
<feature type="region of interest" description="Disordered" evidence="6">
    <location>
        <begin position="629"/>
        <end position="687"/>
    </location>
</feature>
<dbReference type="SMART" id="SM00228">
    <property type="entry name" value="PDZ"/>
    <property type="match status" value="1"/>
</dbReference>
<dbReference type="PROSITE" id="PS51307">
    <property type="entry name" value="ASD2"/>
    <property type="match status" value="1"/>
</dbReference>
<feature type="domain" description="PDZ" evidence="7">
    <location>
        <begin position="11"/>
        <end position="91"/>
    </location>
</feature>
<feature type="compositionally biased region" description="Polar residues" evidence="6">
    <location>
        <begin position="193"/>
        <end position="207"/>
    </location>
</feature>
<feature type="compositionally biased region" description="Basic and acidic residues" evidence="6">
    <location>
        <begin position="179"/>
        <end position="192"/>
    </location>
</feature>
<feature type="region of interest" description="Disordered" evidence="6">
    <location>
        <begin position="416"/>
        <end position="459"/>
    </location>
</feature>
<dbReference type="Pfam" id="PF00595">
    <property type="entry name" value="PDZ"/>
    <property type="match status" value="1"/>
</dbReference>
<dbReference type="PANTHER" id="PTHR15012:SF32">
    <property type="entry name" value="PROTEIN SHROOM"/>
    <property type="match status" value="1"/>
</dbReference>
<feature type="compositionally biased region" description="Basic and acidic residues" evidence="6">
    <location>
        <begin position="805"/>
        <end position="818"/>
    </location>
</feature>
<dbReference type="InterPro" id="IPR014799">
    <property type="entry name" value="ASD2_dom"/>
</dbReference>
<dbReference type="PROSITE" id="PS50106">
    <property type="entry name" value="PDZ"/>
    <property type="match status" value="1"/>
</dbReference>
<feature type="compositionally biased region" description="Basic and acidic residues" evidence="6">
    <location>
        <begin position="878"/>
        <end position="896"/>
    </location>
</feature>
<dbReference type="EnsemblMetazoa" id="CLYHEMT012731.1">
    <property type="protein sequence ID" value="CLYHEMP012731.1"/>
    <property type="gene ID" value="CLYHEMG012731"/>
</dbReference>
<evidence type="ECO:0000256" key="3">
    <source>
        <dbReference type="ARBA" id="ARBA00022490"/>
    </source>
</evidence>
<feature type="compositionally biased region" description="Low complexity" evidence="6">
    <location>
        <begin position="569"/>
        <end position="588"/>
    </location>
</feature>
<dbReference type="GO" id="GO:0043296">
    <property type="term" value="C:apical junction complex"/>
    <property type="evidence" value="ECO:0007669"/>
    <property type="project" value="TreeGrafter"/>
</dbReference>
<feature type="compositionally biased region" description="Polar residues" evidence="6">
    <location>
        <begin position="221"/>
        <end position="242"/>
    </location>
</feature>
<dbReference type="InterPro" id="IPR036034">
    <property type="entry name" value="PDZ_sf"/>
</dbReference>
<dbReference type="Proteomes" id="UP000594262">
    <property type="component" value="Unplaced"/>
</dbReference>
<feature type="compositionally biased region" description="Polar residues" evidence="6">
    <location>
        <begin position="657"/>
        <end position="687"/>
    </location>
</feature>
<evidence type="ECO:0000256" key="1">
    <source>
        <dbReference type="ARBA" id="ARBA00004245"/>
    </source>
</evidence>
<feature type="coiled-coil region" evidence="5">
    <location>
        <begin position="928"/>
        <end position="969"/>
    </location>
</feature>
<comment type="subcellular location">
    <subcellularLocation>
        <location evidence="1">Cytoplasm</location>
        <location evidence="1">Cytoskeleton</location>
    </subcellularLocation>
</comment>
<dbReference type="Gene3D" id="2.30.42.10">
    <property type="match status" value="1"/>
</dbReference>
<dbReference type="InterPro" id="IPR001478">
    <property type="entry name" value="PDZ"/>
</dbReference>
<dbReference type="GO" id="GO:0051015">
    <property type="term" value="F:actin filament binding"/>
    <property type="evidence" value="ECO:0007669"/>
    <property type="project" value="InterPro"/>
</dbReference>
<feature type="compositionally biased region" description="Low complexity" evidence="6">
    <location>
        <begin position="324"/>
        <end position="335"/>
    </location>
</feature>
<feature type="region of interest" description="Disordered" evidence="6">
    <location>
        <begin position="284"/>
        <end position="345"/>
    </location>
</feature>
<accession>A0A7M5WT36</accession>
<evidence type="ECO:0000313" key="10">
    <source>
        <dbReference type="Proteomes" id="UP000594262"/>
    </source>
</evidence>
<dbReference type="GO" id="GO:0030864">
    <property type="term" value="C:cortical actin cytoskeleton"/>
    <property type="evidence" value="ECO:0007669"/>
    <property type="project" value="TreeGrafter"/>
</dbReference>
<keyword evidence="10" id="KW-1185">Reference proteome</keyword>
<feature type="compositionally biased region" description="Low complexity" evidence="6">
    <location>
        <begin position="835"/>
        <end position="845"/>
    </location>
</feature>
<organism evidence="9 10">
    <name type="scientific">Clytia hemisphaerica</name>
    <dbReference type="NCBI Taxonomy" id="252671"/>
    <lineage>
        <taxon>Eukaryota</taxon>
        <taxon>Metazoa</taxon>
        <taxon>Cnidaria</taxon>
        <taxon>Hydrozoa</taxon>
        <taxon>Hydroidolina</taxon>
        <taxon>Leptothecata</taxon>
        <taxon>Obeliida</taxon>
        <taxon>Clytiidae</taxon>
        <taxon>Clytia</taxon>
    </lineage>
</organism>
<dbReference type="PANTHER" id="PTHR15012">
    <property type="entry name" value="APICAL PROTEIN/SHROOM-RELATED"/>
    <property type="match status" value="1"/>
</dbReference>
<dbReference type="AlphaFoldDB" id="A0A7M5WT36"/>
<feature type="region of interest" description="Disordered" evidence="6">
    <location>
        <begin position="159"/>
        <end position="266"/>
    </location>
</feature>
<keyword evidence="4" id="KW-0206">Cytoskeleton</keyword>
<dbReference type="SUPFAM" id="SSF50156">
    <property type="entry name" value="PDZ domain-like"/>
    <property type="match status" value="1"/>
</dbReference>
<dbReference type="GO" id="GO:0007015">
    <property type="term" value="P:actin filament organization"/>
    <property type="evidence" value="ECO:0007669"/>
    <property type="project" value="TreeGrafter"/>
</dbReference>
<reference evidence="9" key="1">
    <citation type="submission" date="2021-01" db="UniProtKB">
        <authorList>
            <consortium name="EnsemblMetazoa"/>
        </authorList>
    </citation>
    <scope>IDENTIFICATION</scope>
</reference>
<dbReference type="GO" id="GO:0016324">
    <property type="term" value="C:apical plasma membrane"/>
    <property type="evidence" value="ECO:0007669"/>
    <property type="project" value="TreeGrafter"/>
</dbReference>
<feature type="domain" description="ASD2" evidence="8">
    <location>
        <begin position="826"/>
        <end position="1111"/>
    </location>
</feature>
<evidence type="ECO:0000256" key="4">
    <source>
        <dbReference type="ARBA" id="ARBA00023212"/>
    </source>
</evidence>
<dbReference type="GO" id="GO:0005912">
    <property type="term" value="C:adherens junction"/>
    <property type="evidence" value="ECO:0007669"/>
    <property type="project" value="TreeGrafter"/>
</dbReference>
<proteinExistence type="inferred from homology"/>
<evidence type="ECO:0000256" key="6">
    <source>
        <dbReference type="SAM" id="MobiDB-lite"/>
    </source>
</evidence>
<dbReference type="RefSeq" id="XP_066913092.1">
    <property type="nucleotide sequence ID" value="XM_067056991.1"/>
</dbReference>
<evidence type="ECO:0000259" key="7">
    <source>
        <dbReference type="PROSITE" id="PS50106"/>
    </source>
</evidence>
<evidence type="ECO:0000256" key="5">
    <source>
        <dbReference type="SAM" id="Coils"/>
    </source>
</evidence>
<feature type="compositionally biased region" description="Polar residues" evidence="6">
    <location>
        <begin position="638"/>
        <end position="650"/>
    </location>
</feature>
<feature type="region of interest" description="Disordered" evidence="6">
    <location>
        <begin position="857"/>
        <end position="928"/>
    </location>
</feature>
<dbReference type="OrthoDB" id="5986090at2759"/>
<dbReference type="GeneID" id="136800358"/>
<dbReference type="Pfam" id="PF08687">
    <property type="entry name" value="ASD2"/>
    <property type="match status" value="1"/>
</dbReference>
<name>A0A7M5WT36_9CNID</name>
<sequence length="1116" mass="124248">MHSSRENQEKLLEVVLAGGPPWGFTLTGGSEFGSKLYVKKVTEENKAIEGELCVGDEILSVNGVQCTSRANAIQMVRNIDDQLHLNIARWKNVPSDLQSRSSSSASSSIYDSMAETMSDLSQSYYSLKRNSIQTKNFNNNESQNNMAATSKPKYTIKTYNSKGGGDHSTTTTITATTSPRERSVDTYNERSVDTQPQATHRITASQPHRQKVTVKMVPAASRTSTTVYPSNTSKVAHTQQRPASADPLKSTGSESGIDETDAVERESVQKVSKARAMFENLSSSKLPVEQSKPQRPKLKSWNSGGALLEETSTGEKKWNVTKRNVSPKPNNNSSNELQPPVHKHSRSLPIEIAGQDFAAAYAAYRQAAITATSTNDTERPKSAFVYTEPERDNVPAVPQRYSQSDMLKNYNRSRASHGHLDFPLDVNSRTSKSTEDLISSNDAKRASSTTPPAVKTGSANELRQAANKYHKELYKNYPKFRHSISGKEAAVPKYPRRLSEDSFSRGEPLRATIATTHVTNNSRTPRSLSADGPLAFNLGGENSMMSRLLQGQQNAAATLMKIDEEAKRNQQIQQQQQSNDTNNNSNNSPVLIRSNSVGGANMYYHRRQMEPEPSAQVLPHVEQEFETLHIEDRKERNTPSPSINTTGNSDTLDDNRTTPVKVTTSAHSSPQQHAITPTTSNNNSADNSFDTGFEPAQYADIDATNENILLASSRRTPDLDSQKPMAVTPELTHLQNYMHSKDSSTDSAVYVTPKDHVNHHVTAYSGESTGSLNDDFENHNSLQLDSNQHTEENNFNTLISHDEALHENEVEKEKEKPQRTINRKKKDSGPISRNSSCVSTDSTTSTATVDSGIVVRLDSSPRDSPISSSQYYSNKDLSTSRETLDDDVRALEESEKNNATAHCYGDDDSILPNDGLQEESLPSTPTSIDDLDNEKSKLIDSMREKINELRDQEQEIAEEIKMNEELGKKVLGMVESKATQSEFSKYELFIGELNKIVALLLSLTQRLHRYEMMLQDLDMTNESDKLKKDGLISKIDKLKSQHEEACYLRDVNDKRGDNVSNFLAKYCDEEEFSDFQYYVDMKSQLALMQSEIREKVKLGEERLKALEQTGSDWGIG</sequence>
<evidence type="ECO:0000256" key="2">
    <source>
        <dbReference type="ARBA" id="ARBA00006469"/>
    </source>
</evidence>
<feature type="region of interest" description="Disordered" evidence="6">
    <location>
        <begin position="567"/>
        <end position="595"/>
    </location>
</feature>